<evidence type="ECO:0000313" key="1">
    <source>
        <dbReference type="EMBL" id="KAF5782401.1"/>
    </source>
</evidence>
<gene>
    <name evidence="1" type="ORF">HanXRQr2_Chr11g0495451</name>
</gene>
<dbReference type="EMBL" id="MNCJ02000326">
    <property type="protein sequence ID" value="KAF5782401.1"/>
    <property type="molecule type" value="Genomic_DNA"/>
</dbReference>
<protein>
    <submittedName>
        <fullName evidence="1">Uncharacterized protein</fullName>
    </submittedName>
</protein>
<name>A0A9K3HQD7_HELAN</name>
<reference evidence="1" key="2">
    <citation type="submission" date="2020-06" db="EMBL/GenBank/DDBJ databases">
        <title>Helianthus annuus Genome sequencing and assembly Release 2.</title>
        <authorList>
            <person name="Gouzy J."/>
            <person name="Langlade N."/>
            <person name="Munos S."/>
        </authorList>
    </citation>
    <scope>NUCLEOTIDE SEQUENCE</scope>
    <source>
        <tissue evidence="1">Leaves</tissue>
    </source>
</reference>
<dbReference type="Proteomes" id="UP000215914">
    <property type="component" value="Unassembled WGS sequence"/>
</dbReference>
<dbReference type="Gramene" id="mRNA:HanXRQr2_Chr11g0495451">
    <property type="protein sequence ID" value="CDS:HanXRQr2_Chr11g0495451.1"/>
    <property type="gene ID" value="HanXRQr2_Chr11g0495451"/>
</dbReference>
<keyword evidence="2" id="KW-1185">Reference proteome</keyword>
<organism evidence="1 2">
    <name type="scientific">Helianthus annuus</name>
    <name type="common">Common sunflower</name>
    <dbReference type="NCBI Taxonomy" id="4232"/>
    <lineage>
        <taxon>Eukaryota</taxon>
        <taxon>Viridiplantae</taxon>
        <taxon>Streptophyta</taxon>
        <taxon>Embryophyta</taxon>
        <taxon>Tracheophyta</taxon>
        <taxon>Spermatophyta</taxon>
        <taxon>Magnoliopsida</taxon>
        <taxon>eudicotyledons</taxon>
        <taxon>Gunneridae</taxon>
        <taxon>Pentapetalae</taxon>
        <taxon>asterids</taxon>
        <taxon>campanulids</taxon>
        <taxon>Asterales</taxon>
        <taxon>Asteraceae</taxon>
        <taxon>Asteroideae</taxon>
        <taxon>Heliantheae alliance</taxon>
        <taxon>Heliantheae</taxon>
        <taxon>Helianthus</taxon>
    </lineage>
</organism>
<dbReference type="AlphaFoldDB" id="A0A9K3HQD7"/>
<proteinExistence type="predicted"/>
<evidence type="ECO:0000313" key="2">
    <source>
        <dbReference type="Proteomes" id="UP000215914"/>
    </source>
</evidence>
<sequence>MGQPSRCCLPIKPVLYKWVNIVTSKLHKRKEKKNLRKKSRCISHKSFAGSNATSCPYNYIQV</sequence>
<accession>A0A9K3HQD7</accession>
<reference evidence="1" key="1">
    <citation type="journal article" date="2017" name="Nature">
        <title>The sunflower genome provides insights into oil metabolism, flowering and Asterid evolution.</title>
        <authorList>
            <person name="Badouin H."/>
            <person name="Gouzy J."/>
            <person name="Grassa C.J."/>
            <person name="Murat F."/>
            <person name="Staton S.E."/>
            <person name="Cottret L."/>
            <person name="Lelandais-Briere C."/>
            <person name="Owens G.L."/>
            <person name="Carrere S."/>
            <person name="Mayjonade B."/>
            <person name="Legrand L."/>
            <person name="Gill N."/>
            <person name="Kane N.C."/>
            <person name="Bowers J.E."/>
            <person name="Hubner S."/>
            <person name="Bellec A."/>
            <person name="Berard A."/>
            <person name="Berges H."/>
            <person name="Blanchet N."/>
            <person name="Boniface M.C."/>
            <person name="Brunel D."/>
            <person name="Catrice O."/>
            <person name="Chaidir N."/>
            <person name="Claudel C."/>
            <person name="Donnadieu C."/>
            <person name="Faraut T."/>
            <person name="Fievet G."/>
            <person name="Helmstetter N."/>
            <person name="King M."/>
            <person name="Knapp S.J."/>
            <person name="Lai Z."/>
            <person name="Le Paslier M.C."/>
            <person name="Lippi Y."/>
            <person name="Lorenzon L."/>
            <person name="Mandel J.R."/>
            <person name="Marage G."/>
            <person name="Marchand G."/>
            <person name="Marquand E."/>
            <person name="Bret-Mestries E."/>
            <person name="Morien E."/>
            <person name="Nambeesan S."/>
            <person name="Nguyen T."/>
            <person name="Pegot-Espagnet P."/>
            <person name="Pouilly N."/>
            <person name="Raftis F."/>
            <person name="Sallet E."/>
            <person name="Schiex T."/>
            <person name="Thomas J."/>
            <person name="Vandecasteele C."/>
            <person name="Vares D."/>
            <person name="Vear F."/>
            <person name="Vautrin S."/>
            <person name="Crespi M."/>
            <person name="Mangin B."/>
            <person name="Burke J.M."/>
            <person name="Salse J."/>
            <person name="Munos S."/>
            <person name="Vincourt P."/>
            <person name="Rieseberg L.H."/>
            <person name="Langlade N.B."/>
        </authorList>
    </citation>
    <scope>NUCLEOTIDE SEQUENCE</scope>
    <source>
        <tissue evidence="1">Leaves</tissue>
    </source>
</reference>
<comment type="caution">
    <text evidence="1">The sequence shown here is derived from an EMBL/GenBank/DDBJ whole genome shotgun (WGS) entry which is preliminary data.</text>
</comment>